<proteinExistence type="predicted"/>
<feature type="signal peptide" evidence="2">
    <location>
        <begin position="1"/>
        <end position="17"/>
    </location>
</feature>
<organism evidence="3 4">
    <name type="scientific">Zootermopsis nevadensis</name>
    <name type="common">Dampwood termite</name>
    <dbReference type="NCBI Taxonomy" id="136037"/>
    <lineage>
        <taxon>Eukaryota</taxon>
        <taxon>Metazoa</taxon>
        <taxon>Ecdysozoa</taxon>
        <taxon>Arthropoda</taxon>
        <taxon>Hexapoda</taxon>
        <taxon>Insecta</taxon>
        <taxon>Pterygota</taxon>
        <taxon>Neoptera</taxon>
        <taxon>Polyneoptera</taxon>
        <taxon>Dictyoptera</taxon>
        <taxon>Blattodea</taxon>
        <taxon>Blattoidea</taxon>
        <taxon>Termitoidae</taxon>
        <taxon>Termopsidae</taxon>
        <taxon>Zootermopsis</taxon>
    </lineage>
</organism>
<dbReference type="OrthoDB" id="8197350at2759"/>
<evidence type="ECO:0000256" key="1">
    <source>
        <dbReference type="SAM" id="MobiDB-lite"/>
    </source>
</evidence>
<gene>
    <name evidence="3" type="ORF">L798_14860</name>
</gene>
<dbReference type="STRING" id="136037.A0A067QPH4"/>
<dbReference type="EMBL" id="KK853100">
    <property type="protein sequence ID" value="KDR11357.1"/>
    <property type="molecule type" value="Genomic_DNA"/>
</dbReference>
<accession>A0A067QPH4</accession>
<feature type="chain" id="PRO_5001644208" description="Zinc finger protein 512B" evidence="2">
    <location>
        <begin position="18"/>
        <end position="247"/>
    </location>
</feature>
<evidence type="ECO:0008006" key="5">
    <source>
        <dbReference type="Google" id="ProtNLM"/>
    </source>
</evidence>
<dbReference type="InParanoid" id="A0A067QPH4"/>
<feature type="region of interest" description="Disordered" evidence="1">
    <location>
        <begin position="20"/>
        <end position="42"/>
    </location>
</feature>
<dbReference type="PANTHER" id="PTHR47771:SF3">
    <property type="entry name" value="LD27203P"/>
    <property type="match status" value="1"/>
</dbReference>
<sequence length="247" mass="26717">MRLHVCLVVLLFTSTFGEKEKAKKDAEEPPKKTSSTKTEKRGIEELIYEPQLSGGYAGGFGYGDAGYELGGQHSLGLLGYGAHSLSPTSRIKSIVITKEVTIPVPQPYPVPVERTIPYPVKVPVPVPVVKHYPVPVPRPYPIHIEKKVPYPVEKIVPYPVKVPVKVPVPVPHPVPVSKPYPVPVHVPEPVIVKNPVPVLLQEHGGLIGGYEGIAGDYGFGEHEVLGLGEVYGVTGDLSGGYVHGEYH</sequence>
<dbReference type="AlphaFoldDB" id="A0A067QPH4"/>
<dbReference type="PANTHER" id="PTHR47771">
    <property type="entry name" value="LD27203P-RELATED"/>
    <property type="match status" value="1"/>
</dbReference>
<dbReference type="OMA" id="ELIYEPQ"/>
<name>A0A067QPH4_ZOONE</name>
<protein>
    <recommendedName>
        <fullName evidence="5">Zinc finger protein 512B</fullName>
    </recommendedName>
</protein>
<reference evidence="3 4" key="1">
    <citation type="journal article" date="2014" name="Nat. Commun.">
        <title>Molecular traces of alternative social organization in a termite genome.</title>
        <authorList>
            <person name="Terrapon N."/>
            <person name="Li C."/>
            <person name="Robertson H.M."/>
            <person name="Ji L."/>
            <person name="Meng X."/>
            <person name="Booth W."/>
            <person name="Chen Z."/>
            <person name="Childers C.P."/>
            <person name="Glastad K.M."/>
            <person name="Gokhale K."/>
            <person name="Gowin J."/>
            <person name="Gronenberg W."/>
            <person name="Hermansen R.A."/>
            <person name="Hu H."/>
            <person name="Hunt B.G."/>
            <person name="Huylmans A.K."/>
            <person name="Khalil S.M."/>
            <person name="Mitchell R.D."/>
            <person name="Munoz-Torres M.C."/>
            <person name="Mustard J.A."/>
            <person name="Pan H."/>
            <person name="Reese J.T."/>
            <person name="Scharf M.E."/>
            <person name="Sun F."/>
            <person name="Vogel H."/>
            <person name="Xiao J."/>
            <person name="Yang W."/>
            <person name="Yang Z."/>
            <person name="Yang Z."/>
            <person name="Zhou J."/>
            <person name="Zhu J."/>
            <person name="Brent C.S."/>
            <person name="Elsik C.G."/>
            <person name="Goodisman M.A."/>
            <person name="Liberles D.A."/>
            <person name="Roe R.M."/>
            <person name="Vargo E.L."/>
            <person name="Vilcinskas A."/>
            <person name="Wang J."/>
            <person name="Bornberg-Bauer E."/>
            <person name="Korb J."/>
            <person name="Zhang G."/>
            <person name="Liebig J."/>
        </authorList>
    </citation>
    <scope>NUCLEOTIDE SEQUENCE [LARGE SCALE GENOMIC DNA]</scope>
    <source>
        <tissue evidence="3">Whole organism</tissue>
    </source>
</reference>
<keyword evidence="4" id="KW-1185">Reference proteome</keyword>
<keyword evidence="2" id="KW-0732">Signal</keyword>
<evidence type="ECO:0000313" key="3">
    <source>
        <dbReference type="EMBL" id="KDR11357.1"/>
    </source>
</evidence>
<evidence type="ECO:0000313" key="4">
    <source>
        <dbReference type="Proteomes" id="UP000027135"/>
    </source>
</evidence>
<evidence type="ECO:0000256" key="2">
    <source>
        <dbReference type="SAM" id="SignalP"/>
    </source>
</evidence>
<dbReference type="Proteomes" id="UP000027135">
    <property type="component" value="Unassembled WGS sequence"/>
</dbReference>